<dbReference type="PANTHER" id="PTHR13691">
    <property type="entry name" value="RIBOSOMAL PROTEIN L2"/>
    <property type="match status" value="1"/>
</dbReference>
<feature type="region of interest" description="Disordered" evidence="5">
    <location>
        <begin position="1"/>
        <end position="34"/>
    </location>
</feature>
<dbReference type="SUPFAM" id="SSF50249">
    <property type="entry name" value="Nucleic acid-binding proteins"/>
    <property type="match status" value="1"/>
</dbReference>
<dbReference type="GO" id="GO:0003735">
    <property type="term" value="F:structural constituent of ribosome"/>
    <property type="evidence" value="ECO:0007669"/>
    <property type="project" value="InterPro"/>
</dbReference>
<evidence type="ECO:0000259" key="6">
    <source>
        <dbReference type="SMART" id="SM01382"/>
    </source>
</evidence>
<dbReference type="InterPro" id="IPR014722">
    <property type="entry name" value="Rib_uL2_dom2"/>
</dbReference>
<dbReference type="Gene3D" id="2.40.50.140">
    <property type="entry name" value="Nucleic acid-binding proteins"/>
    <property type="match status" value="1"/>
</dbReference>
<dbReference type="SMART" id="SM01382">
    <property type="entry name" value="Ribosomal_L2_C"/>
    <property type="match status" value="1"/>
</dbReference>
<feature type="region of interest" description="Disordered" evidence="5">
    <location>
        <begin position="194"/>
        <end position="237"/>
    </location>
</feature>
<evidence type="ECO:0000256" key="4">
    <source>
        <dbReference type="ARBA" id="ARBA00035459"/>
    </source>
</evidence>
<dbReference type="AlphaFoldDB" id="A0A0H4T5F6"/>
<evidence type="ECO:0000256" key="5">
    <source>
        <dbReference type="SAM" id="MobiDB-lite"/>
    </source>
</evidence>
<evidence type="ECO:0000256" key="1">
    <source>
        <dbReference type="ARBA" id="ARBA00005636"/>
    </source>
</evidence>
<dbReference type="InterPro" id="IPR002171">
    <property type="entry name" value="Ribosomal_uL2"/>
</dbReference>
<dbReference type="PANTHER" id="PTHR13691:SF16">
    <property type="entry name" value="LARGE RIBOSOMAL SUBUNIT PROTEIN UL2"/>
    <property type="match status" value="1"/>
</dbReference>
<dbReference type="GO" id="GO:0003723">
    <property type="term" value="F:RNA binding"/>
    <property type="evidence" value="ECO:0007669"/>
    <property type="project" value="InterPro"/>
</dbReference>
<name>A0A0H4T5F6_9EURY</name>
<dbReference type="NCBIfam" id="NF007180">
    <property type="entry name" value="PRK09612.1"/>
    <property type="match status" value="1"/>
</dbReference>
<dbReference type="SUPFAM" id="SSF50104">
    <property type="entry name" value="Translation proteins SH3-like domain"/>
    <property type="match status" value="1"/>
</dbReference>
<sequence>MGKNLPSQRRGRGTSPTYRSPSHRHPGPVAHPHFRGSGVVTEIFQAPGHTAPLARVRFDGQEVLMIACDGLSVGQHITHGLPNVDRGNTLALRDIPEGTLVYNIESMPGDGGRFARAAGTQAVIVSHGERAVVQLPSGQFHSFHPDCRATIGAVAGAGRGDKPFVRAGKKWFSFRSFSKPYFKVRGVAMNAVDHPHGGGSHQHVGKPSTVGYDAPPGRKVGRMSPKPKRLKEKRRRR</sequence>
<reference evidence="8" key="1">
    <citation type="journal article" date="2015" name="ISME J.">
        <title>Aquifer environment selects for microbial species cohorts in sediment and groundwater.</title>
        <authorList>
            <person name="Hug L.A."/>
            <person name="Thomas B.C."/>
            <person name="Brown C.T."/>
            <person name="Frischkorn K.R."/>
            <person name="Williams K.H."/>
            <person name="Tringe S.G."/>
            <person name="Banfield J.F."/>
        </authorList>
    </citation>
    <scope>NUCLEOTIDE SEQUENCE</scope>
</reference>
<keyword evidence="3" id="KW-0687">Ribonucleoprotein</keyword>
<dbReference type="GO" id="GO:0022625">
    <property type="term" value="C:cytosolic large ribosomal subunit"/>
    <property type="evidence" value="ECO:0007669"/>
    <property type="project" value="TreeGrafter"/>
</dbReference>
<dbReference type="Gene3D" id="4.10.950.10">
    <property type="entry name" value="Ribosomal protein L2, domain 3"/>
    <property type="match status" value="1"/>
</dbReference>
<keyword evidence="2 8" id="KW-0689">Ribosomal protein</keyword>
<dbReference type="InterPro" id="IPR022666">
    <property type="entry name" value="Ribosomal_uL2_RNA-bd_dom"/>
</dbReference>
<evidence type="ECO:0000259" key="7">
    <source>
        <dbReference type="SMART" id="SM01383"/>
    </source>
</evidence>
<dbReference type="SMART" id="SM01383">
    <property type="entry name" value="Ribosomal_L2"/>
    <property type="match status" value="1"/>
</dbReference>
<dbReference type="InterPro" id="IPR023672">
    <property type="entry name" value="Ribosomal_uL2_arc_euk"/>
</dbReference>
<protein>
    <recommendedName>
        <fullName evidence="4">50S ribosomal protein L2</fullName>
    </recommendedName>
</protein>
<dbReference type="GO" id="GO:0002181">
    <property type="term" value="P:cytoplasmic translation"/>
    <property type="evidence" value="ECO:0007669"/>
    <property type="project" value="TreeGrafter"/>
</dbReference>
<dbReference type="InterPro" id="IPR012340">
    <property type="entry name" value="NA-bd_OB-fold"/>
</dbReference>
<feature type="domain" description="Large ribosomal subunit protein uL2 C-terminal" evidence="6">
    <location>
        <begin position="84"/>
        <end position="216"/>
    </location>
</feature>
<dbReference type="Pfam" id="PF03947">
    <property type="entry name" value="Ribosomal_L2_C"/>
    <property type="match status" value="1"/>
</dbReference>
<feature type="domain" description="Large ribosomal subunit protein uL2 RNA-binding" evidence="7">
    <location>
        <begin position="11"/>
        <end position="79"/>
    </location>
</feature>
<accession>A0A0H4T5F6</accession>
<evidence type="ECO:0000256" key="3">
    <source>
        <dbReference type="ARBA" id="ARBA00023274"/>
    </source>
</evidence>
<feature type="compositionally biased region" description="Basic residues" evidence="5">
    <location>
        <begin position="219"/>
        <end position="237"/>
    </location>
</feature>
<comment type="similarity">
    <text evidence="1">Belongs to the universal ribosomal protein uL2 family.</text>
</comment>
<proteinExistence type="inferred from homology"/>
<dbReference type="Gene3D" id="2.30.30.30">
    <property type="match status" value="1"/>
</dbReference>
<organism evidence="8">
    <name type="scientific">uncultured euryarchaeote Rifle_16ft_4_minimus_309</name>
    <dbReference type="NCBI Taxonomy" id="1665192"/>
    <lineage>
        <taxon>Archaea</taxon>
        <taxon>Methanobacteriati</taxon>
        <taxon>Methanobacteriota</taxon>
        <taxon>environmental samples</taxon>
    </lineage>
</organism>
<evidence type="ECO:0000313" key="8">
    <source>
        <dbReference type="EMBL" id="AKQ01960.1"/>
    </source>
</evidence>
<dbReference type="InterPro" id="IPR008991">
    <property type="entry name" value="Translation_prot_SH3-like_sf"/>
</dbReference>
<evidence type="ECO:0000256" key="2">
    <source>
        <dbReference type="ARBA" id="ARBA00022980"/>
    </source>
</evidence>
<dbReference type="PIRSF" id="PIRSF002158">
    <property type="entry name" value="Ribosomal_L2"/>
    <property type="match status" value="1"/>
</dbReference>
<dbReference type="InterPro" id="IPR022669">
    <property type="entry name" value="Ribosomal_uL2_C"/>
</dbReference>
<dbReference type="EMBL" id="KT006986">
    <property type="protein sequence ID" value="AKQ01960.1"/>
    <property type="molecule type" value="Genomic_DNA"/>
</dbReference>
<dbReference type="InterPro" id="IPR014726">
    <property type="entry name" value="Ribosomal_uL2_dom3"/>
</dbReference>